<reference evidence="2 3" key="1">
    <citation type="submission" date="2018-11" db="EMBL/GenBank/DDBJ databases">
        <title>Genomic Encyclopedia of Type Strains, Phase IV (KMG-IV): sequencing the most valuable type-strain genomes for metagenomic binning, comparative biology and taxonomic classification.</title>
        <authorList>
            <person name="Goeker M."/>
        </authorList>
    </citation>
    <scope>NUCLEOTIDE SEQUENCE [LARGE SCALE GENOMIC DNA]</scope>
    <source>
        <strain evidence="2 3">DSM 25623</strain>
    </source>
</reference>
<keyword evidence="1" id="KW-0732">Signal</keyword>
<name>A0A3N4UZ83_9GAMM</name>
<organism evidence="2 3">
    <name type="scientific">Vulcaniibacterium tengchongense</name>
    <dbReference type="NCBI Taxonomy" id="1273429"/>
    <lineage>
        <taxon>Bacteria</taxon>
        <taxon>Pseudomonadati</taxon>
        <taxon>Pseudomonadota</taxon>
        <taxon>Gammaproteobacteria</taxon>
        <taxon>Lysobacterales</taxon>
        <taxon>Lysobacteraceae</taxon>
        <taxon>Vulcaniibacterium</taxon>
    </lineage>
</organism>
<comment type="caution">
    <text evidence="2">The sequence shown here is derived from an EMBL/GenBank/DDBJ whole genome shotgun (WGS) entry which is preliminary data.</text>
</comment>
<dbReference type="Proteomes" id="UP000269708">
    <property type="component" value="Unassembled WGS sequence"/>
</dbReference>
<evidence type="ECO:0000313" key="3">
    <source>
        <dbReference type="Proteomes" id="UP000269708"/>
    </source>
</evidence>
<dbReference type="RefSeq" id="WP_123771224.1">
    <property type="nucleotide sequence ID" value="NZ_RKQN01000005.1"/>
</dbReference>
<protein>
    <submittedName>
        <fullName evidence="2">Uncharacterized protein</fullName>
    </submittedName>
</protein>
<evidence type="ECO:0000256" key="1">
    <source>
        <dbReference type="SAM" id="SignalP"/>
    </source>
</evidence>
<dbReference type="AlphaFoldDB" id="A0A3N4UZ83"/>
<sequence>MEFRRGRPLAWAILSLLGLGGLSPPAFAQSANVQSASTSTCNIKGRVTLTIAGIRSEVPLTCVNPTGQSAPGSDASALASTTALGIPAIANLASVSAPFGESAWKNSPGTTMLIGDAGASDVALLQDGVSTADVAGRIDCVSTTGSAIVDCAAAMAIGALHIGGQEVDLPPEPIPINTVVPIANLDLAVALPLVGTIAVPINGAVTLNRVEVTGQDSNNPRIEHAPISVSASGSVDVLGVGLVGVDIRLDDYTDMKITWRSDAGPVAITLRPAPYESLEVVEIPGATSQ</sequence>
<proteinExistence type="predicted"/>
<gene>
    <name evidence="2" type="ORF">EDC50_2903</name>
</gene>
<feature type="signal peptide" evidence="1">
    <location>
        <begin position="1"/>
        <end position="28"/>
    </location>
</feature>
<accession>A0A3N4UZ83</accession>
<dbReference type="EMBL" id="RKQN01000005">
    <property type="protein sequence ID" value="RPE75458.1"/>
    <property type="molecule type" value="Genomic_DNA"/>
</dbReference>
<keyword evidence="3" id="KW-1185">Reference proteome</keyword>
<evidence type="ECO:0000313" key="2">
    <source>
        <dbReference type="EMBL" id="RPE75458.1"/>
    </source>
</evidence>
<feature type="chain" id="PRO_5018138967" evidence="1">
    <location>
        <begin position="29"/>
        <end position="289"/>
    </location>
</feature>